<dbReference type="InterPro" id="IPR011761">
    <property type="entry name" value="ATP-grasp"/>
</dbReference>
<dbReference type="RefSeq" id="WP_189498387.1">
    <property type="nucleotide sequence ID" value="NZ_BMZH01000009.1"/>
</dbReference>
<gene>
    <name evidence="3" type="ORF">GCM10009069_22020</name>
</gene>
<dbReference type="Gene3D" id="3.30.1490.20">
    <property type="entry name" value="ATP-grasp fold, A domain"/>
    <property type="match status" value="1"/>
</dbReference>
<keyword evidence="4" id="KW-1185">Reference proteome</keyword>
<dbReference type="GO" id="GO:0046872">
    <property type="term" value="F:metal ion binding"/>
    <property type="evidence" value="ECO:0007669"/>
    <property type="project" value="InterPro"/>
</dbReference>
<protein>
    <recommendedName>
        <fullName evidence="2">ATP-grasp domain-containing protein</fullName>
    </recommendedName>
</protein>
<accession>A0A8J3G310</accession>
<dbReference type="Gene3D" id="3.30.470.20">
    <property type="entry name" value="ATP-grasp fold, B domain"/>
    <property type="match status" value="1"/>
</dbReference>
<keyword evidence="1" id="KW-0067">ATP-binding</keyword>
<dbReference type="GO" id="GO:0018169">
    <property type="term" value="F:ribosomal S6-glutamic acid ligase activity"/>
    <property type="evidence" value="ECO:0007669"/>
    <property type="project" value="TreeGrafter"/>
</dbReference>
<reference evidence="3" key="2">
    <citation type="submission" date="2020-09" db="EMBL/GenBank/DDBJ databases">
        <authorList>
            <person name="Sun Q."/>
            <person name="Kim S."/>
        </authorList>
    </citation>
    <scope>NUCLEOTIDE SEQUENCE</scope>
    <source>
        <strain evidence="3">KCTC 32513</strain>
    </source>
</reference>
<dbReference type="AlphaFoldDB" id="A0A8J3G310"/>
<dbReference type="InterPro" id="IPR025839">
    <property type="entry name" value="RLAN_dom"/>
</dbReference>
<evidence type="ECO:0000313" key="4">
    <source>
        <dbReference type="Proteomes" id="UP000634004"/>
    </source>
</evidence>
<evidence type="ECO:0000256" key="1">
    <source>
        <dbReference type="PROSITE-ProRule" id="PRU00409"/>
    </source>
</evidence>
<feature type="domain" description="ATP-grasp" evidence="2">
    <location>
        <begin position="305"/>
        <end position="505"/>
    </location>
</feature>
<dbReference type="SUPFAM" id="SSF56059">
    <property type="entry name" value="Glutathione synthetase ATP-binding domain-like"/>
    <property type="match status" value="1"/>
</dbReference>
<organism evidence="3 4">
    <name type="scientific">Algimonas arctica</name>
    <dbReference type="NCBI Taxonomy" id="1479486"/>
    <lineage>
        <taxon>Bacteria</taxon>
        <taxon>Pseudomonadati</taxon>
        <taxon>Pseudomonadota</taxon>
        <taxon>Alphaproteobacteria</taxon>
        <taxon>Maricaulales</taxon>
        <taxon>Robiginitomaculaceae</taxon>
        <taxon>Algimonas</taxon>
    </lineage>
</organism>
<name>A0A8J3G310_9PROT</name>
<reference evidence="3" key="1">
    <citation type="journal article" date="2014" name="Int. J. Syst. Evol. Microbiol.">
        <title>Complete genome sequence of Corynebacterium casei LMG S-19264T (=DSM 44701T), isolated from a smear-ripened cheese.</title>
        <authorList>
            <consortium name="US DOE Joint Genome Institute (JGI-PGF)"/>
            <person name="Walter F."/>
            <person name="Albersmeier A."/>
            <person name="Kalinowski J."/>
            <person name="Ruckert C."/>
        </authorList>
    </citation>
    <scope>NUCLEOTIDE SEQUENCE</scope>
    <source>
        <strain evidence="3">KCTC 32513</strain>
    </source>
</reference>
<dbReference type="GO" id="GO:0005524">
    <property type="term" value="F:ATP binding"/>
    <property type="evidence" value="ECO:0007669"/>
    <property type="project" value="UniProtKB-UniRule"/>
</dbReference>
<sequence length="511" mass="56850">MSQTRSTVSSLPPVTQIIIVDRVQGIIAAQPGRLILTPAEYIAGKYAQNHTLDKRQRTINLCNGYGYLSTGYYCSLLADARGQRCTPAVTDVIHAQWKRLHSARFAELTKILNEPEARAALNGADHLDVWFGRAETLVLDPFTRKAFDLFRLPAMRIGFTQSPSGPIVSSVRVMPLQEIADRHAETAFNVALDEFSGSAWSENMRAKPERYWLAILHDPDAEDAPSNAEALENFIRVGRDKGVYVELITRASADSLLEFDALFIRETTAVNDHTYRLAEKAEREGLIVIDDPASIRRCCNKVYLHEAFLAHDIPTPPSEFLYKRERQLPQLGLDDFPLVLKVPDGSFSRGVYKVNSQAEFEDRCAQMFKTTEIVLKQTFMPSDYDWRIVLLGGTPLLACRYHMARGHWQILNHAIVTPQNAVENADDGSFGPVDCVPLDDVPPAILDAAQRAAGLIGDGLYGVDLKEVGGKPFVIEVNDNPNLDAGYEDVLIGDGLYAAIIDYFKARIDAE</sequence>
<evidence type="ECO:0000313" key="3">
    <source>
        <dbReference type="EMBL" id="GHA98682.1"/>
    </source>
</evidence>
<evidence type="ECO:0000259" key="2">
    <source>
        <dbReference type="PROSITE" id="PS50975"/>
    </source>
</evidence>
<dbReference type="PANTHER" id="PTHR21621">
    <property type="entry name" value="RIBOSOMAL PROTEIN S6 MODIFICATION PROTEIN"/>
    <property type="match status" value="1"/>
</dbReference>
<comment type="caution">
    <text evidence="3">The sequence shown here is derived from an EMBL/GenBank/DDBJ whole genome shotgun (WGS) entry which is preliminary data.</text>
</comment>
<proteinExistence type="predicted"/>
<dbReference type="Proteomes" id="UP000634004">
    <property type="component" value="Unassembled WGS sequence"/>
</dbReference>
<dbReference type="PANTHER" id="PTHR21621:SF0">
    <property type="entry name" value="BETA-CITRYLGLUTAMATE SYNTHASE B-RELATED"/>
    <property type="match status" value="1"/>
</dbReference>
<dbReference type="InterPro" id="IPR013815">
    <property type="entry name" value="ATP_grasp_subdomain_1"/>
</dbReference>
<dbReference type="PROSITE" id="PS50975">
    <property type="entry name" value="ATP_GRASP"/>
    <property type="match status" value="1"/>
</dbReference>
<dbReference type="GO" id="GO:0005737">
    <property type="term" value="C:cytoplasm"/>
    <property type="evidence" value="ECO:0007669"/>
    <property type="project" value="TreeGrafter"/>
</dbReference>
<dbReference type="GO" id="GO:0009432">
    <property type="term" value="P:SOS response"/>
    <property type="evidence" value="ECO:0007669"/>
    <property type="project" value="TreeGrafter"/>
</dbReference>
<keyword evidence="1" id="KW-0547">Nucleotide-binding</keyword>
<dbReference type="EMBL" id="BMZH01000009">
    <property type="protein sequence ID" value="GHA98682.1"/>
    <property type="molecule type" value="Genomic_DNA"/>
</dbReference>
<dbReference type="Pfam" id="PF14401">
    <property type="entry name" value="RLAN"/>
    <property type="match status" value="1"/>
</dbReference>